<organism evidence="1 2">
    <name type="scientific">Rufibacter quisquiliarum</name>
    <dbReference type="NCBI Taxonomy" id="1549639"/>
    <lineage>
        <taxon>Bacteria</taxon>
        <taxon>Pseudomonadati</taxon>
        <taxon>Bacteroidota</taxon>
        <taxon>Cytophagia</taxon>
        <taxon>Cytophagales</taxon>
        <taxon>Hymenobacteraceae</taxon>
        <taxon>Rufibacter</taxon>
    </lineage>
</organism>
<evidence type="ECO:0000313" key="2">
    <source>
        <dbReference type="Proteomes" id="UP000563094"/>
    </source>
</evidence>
<protein>
    <submittedName>
        <fullName evidence="1">Uncharacterized protein</fullName>
    </submittedName>
</protein>
<dbReference type="AlphaFoldDB" id="A0A839GL86"/>
<gene>
    <name evidence="1" type="ORF">FHS90_000404</name>
</gene>
<dbReference type="Proteomes" id="UP000563094">
    <property type="component" value="Unassembled WGS sequence"/>
</dbReference>
<reference evidence="1 2" key="1">
    <citation type="submission" date="2020-08" db="EMBL/GenBank/DDBJ databases">
        <title>Genomic Encyclopedia of Type Strains, Phase IV (KMG-IV): sequencing the most valuable type-strain genomes for metagenomic binning, comparative biology and taxonomic classification.</title>
        <authorList>
            <person name="Goeker M."/>
        </authorList>
    </citation>
    <scope>NUCLEOTIDE SEQUENCE [LARGE SCALE GENOMIC DNA]</scope>
    <source>
        <strain evidence="1 2">DSM 29854</strain>
    </source>
</reference>
<name>A0A839GL86_9BACT</name>
<accession>A0A839GL86</accession>
<evidence type="ECO:0000313" key="1">
    <source>
        <dbReference type="EMBL" id="MBA9075707.1"/>
    </source>
</evidence>
<dbReference type="EMBL" id="JACJIQ010000001">
    <property type="protein sequence ID" value="MBA9075707.1"/>
    <property type="molecule type" value="Genomic_DNA"/>
</dbReference>
<proteinExistence type="predicted"/>
<sequence>MESGSSPALIIPGLQGGRLKEMQLAKIVKLKVGLGKV</sequence>
<keyword evidence="2" id="KW-1185">Reference proteome</keyword>
<comment type="caution">
    <text evidence="1">The sequence shown here is derived from an EMBL/GenBank/DDBJ whole genome shotgun (WGS) entry which is preliminary data.</text>
</comment>